<accession>A0ABV3Z141</accession>
<dbReference type="Gene3D" id="3.90.550.10">
    <property type="entry name" value="Spore Coat Polysaccharide Biosynthesis Protein SpsA, Chain A"/>
    <property type="match status" value="1"/>
</dbReference>
<dbReference type="EC" id="2.4.-.-" evidence="2"/>
<dbReference type="Pfam" id="PF00535">
    <property type="entry name" value="Glycos_transf_2"/>
    <property type="match status" value="1"/>
</dbReference>
<evidence type="ECO:0000259" key="1">
    <source>
        <dbReference type="Pfam" id="PF00535"/>
    </source>
</evidence>
<proteinExistence type="predicted"/>
<reference evidence="2 3" key="1">
    <citation type="submission" date="2024-05" db="EMBL/GenBank/DDBJ databases">
        <title>Three bacterial strains, DH-69, EH-24, and ECK-19 isolated from coastal sediments.</title>
        <authorList>
            <person name="Ye Y.-Q."/>
            <person name="Du Z.-J."/>
        </authorList>
    </citation>
    <scope>NUCLEOTIDE SEQUENCE [LARGE SCALE GENOMIC DNA]</scope>
    <source>
        <strain evidence="2 3">ECK-19</strain>
    </source>
</reference>
<feature type="domain" description="Glycosyltransferase 2-like" evidence="1">
    <location>
        <begin position="14"/>
        <end position="128"/>
    </location>
</feature>
<name>A0ABV3Z141_9PROT</name>
<dbReference type="InterPro" id="IPR001173">
    <property type="entry name" value="Glyco_trans_2-like"/>
</dbReference>
<dbReference type="PANTHER" id="PTHR22916">
    <property type="entry name" value="GLYCOSYLTRANSFERASE"/>
    <property type="match status" value="1"/>
</dbReference>
<dbReference type="SUPFAM" id="SSF53448">
    <property type="entry name" value="Nucleotide-diphospho-sugar transferases"/>
    <property type="match status" value="1"/>
</dbReference>
<evidence type="ECO:0000313" key="3">
    <source>
        <dbReference type="Proteomes" id="UP001560685"/>
    </source>
</evidence>
<sequence length="354" mass="39354">MKFSISVPIGAYHPFLPWCLESLAQQGDSVEICLLDASGDPRVREIADHYNAALTYRRHGPDDGQSDAIKEGWDNSTAPFLGWLNADDILFPNALKKVSDKLGGDPTLDVVYGHSTILDDEARMTGYHWAVEPPGLRLLEGGIISQPSCFFRRASYEAAGGIDLSLHYTMDWDLFIRIYQTGAKFDFIDTPLSMVLWGADTKTASFNARRREELQRIIKMYAPQAKQASIFRSFAIQNVLSRIKPAAIQNVVTRALTRGRKIVYGLAADGAISESAEIFVAHYDAEPKNSLVVEVEDASKLMSAEICDRAYEATTSGNLVRLTTHENVLSGETICIRLIAKDGQTVRFRNCRWA</sequence>
<dbReference type="PANTHER" id="PTHR22916:SF65">
    <property type="entry name" value="SLR1065 PROTEIN"/>
    <property type="match status" value="1"/>
</dbReference>
<dbReference type="EMBL" id="JBEHZE010000001">
    <property type="protein sequence ID" value="MEX6632500.1"/>
    <property type="molecule type" value="Genomic_DNA"/>
</dbReference>
<protein>
    <submittedName>
        <fullName evidence="2">Glycosyltransferase</fullName>
        <ecNumber evidence="2">2.4.-.-</ecNumber>
    </submittedName>
</protein>
<organism evidence="2 3">
    <name type="scientific">Hyphococcus lacteus</name>
    <dbReference type="NCBI Taxonomy" id="3143536"/>
    <lineage>
        <taxon>Bacteria</taxon>
        <taxon>Pseudomonadati</taxon>
        <taxon>Pseudomonadota</taxon>
        <taxon>Alphaproteobacteria</taxon>
        <taxon>Parvularculales</taxon>
        <taxon>Parvularculaceae</taxon>
        <taxon>Hyphococcus</taxon>
    </lineage>
</organism>
<keyword evidence="3" id="KW-1185">Reference proteome</keyword>
<evidence type="ECO:0000313" key="2">
    <source>
        <dbReference type="EMBL" id="MEX6632500.1"/>
    </source>
</evidence>
<dbReference type="RefSeq" id="WP_369312424.1">
    <property type="nucleotide sequence ID" value="NZ_JBEHZE010000001.1"/>
</dbReference>
<keyword evidence="2" id="KW-0328">Glycosyltransferase</keyword>
<dbReference type="InterPro" id="IPR029044">
    <property type="entry name" value="Nucleotide-diphossugar_trans"/>
</dbReference>
<dbReference type="Proteomes" id="UP001560685">
    <property type="component" value="Unassembled WGS sequence"/>
</dbReference>
<dbReference type="GO" id="GO:0016757">
    <property type="term" value="F:glycosyltransferase activity"/>
    <property type="evidence" value="ECO:0007669"/>
    <property type="project" value="UniProtKB-KW"/>
</dbReference>
<keyword evidence="2" id="KW-0808">Transferase</keyword>
<comment type="caution">
    <text evidence="2">The sequence shown here is derived from an EMBL/GenBank/DDBJ whole genome shotgun (WGS) entry which is preliminary data.</text>
</comment>
<gene>
    <name evidence="2" type="ORF">ABFZ84_02970</name>
</gene>